<evidence type="ECO:0000256" key="9">
    <source>
        <dbReference type="ARBA" id="ARBA00022722"/>
    </source>
</evidence>
<keyword evidence="12" id="KW-0255">Endonuclease</keyword>
<dbReference type="SUPFAM" id="SSF52540">
    <property type="entry name" value="P-loop containing nucleoside triphosphate hydrolases"/>
    <property type="match status" value="1"/>
</dbReference>
<dbReference type="GO" id="GO:0003723">
    <property type="term" value="F:RNA binding"/>
    <property type="evidence" value="ECO:0007669"/>
    <property type="project" value="InterPro"/>
</dbReference>
<evidence type="ECO:0000256" key="12">
    <source>
        <dbReference type="ARBA" id="ARBA00022759"/>
    </source>
</evidence>
<dbReference type="GO" id="GO:0016787">
    <property type="term" value="F:hydrolase activity"/>
    <property type="evidence" value="ECO:0007669"/>
    <property type="project" value="UniProtKB-KW"/>
</dbReference>
<evidence type="ECO:0000256" key="15">
    <source>
        <dbReference type="ARBA" id="ARBA00023125"/>
    </source>
</evidence>
<keyword evidence="11" id="KW-0547">Nucleotide-binding</keyword>
<proteinExistence type="inferred from homology"/>
<dbReference type="PROSITE" id="PS52020">
    <property type="entry name" value="CRESS_DNA_REP"/>
    <property type="match status" value="1"/>
</dbReference>
<dbReference type="GO" id="GO:0016779">
    <property type="term" value="F:nucleotidyltransferase activity"/>
    <property type="evidence" value="ECO:0007669"/>
    <property type="project" value="UniProtKB-KW"/>
</dbReference>
<dbReference type="GO" id="GO:0000166">
    <property type="term" value="F:nucleotide binding"/>
    <property type="evidence" value="ECO:0007669"/>
    <property type="project" value="UniProtKB-KW"/>
</dbReference>
<keyword evidence="15" id="KW-0238">DNA-binding</keyword>
<dbReference type="Pfam" id="PF02407">
    <property type="entry name" value="Viral_Rep"/>
    <property type="match status" value="1"/>
</dbReference>
<evidence type="ECO:0000256" key="13">
    <source>
        <dbReference type="ARBA" id="ARBA00022801"/>
    </source>
</evidence>
<evidence type="ECO:0000256" key="17">
    <source>
        <dbReference type="ARBA" id="ARBA00030754"/>
    </source>
</evidence>
<evidence type="ECO:0000256" key="5">
    <source>
        <dbReference type="ARBA" id="ARBA00022562"/>
    </source>
</evidence>
<dbReference type="InterPro" id="IPR049912">
    <property type="entry name" value="CRESS_DNA_REP"/>
</dbReference>
<keyword evidence="9" id="KW-0540">Nuclease</keyword>
<evidence type="ECO:0000313" key="21">
    <source>
        <dbReference type="EMBL" id="QRI44135.1"/>
    </source>
</evidence>
<evidence type="ECO:0000256" key="16">
    <source>
        <dbReference type="ARBA" id="ARBA00023268"/>
    </source>
</evidence>
<dbReference type="GO" id="GO:0042025">
    <property type="term" value="C:host cell nucleus"/>
    <property type="evidence" value="ECO:0007669"/>
    <property type="project" value="UniProtKB-SubCell"/>
</dbReference>
<organism evidence="21">
    <name type="scientific">Cressdnaviricota sp</name>
    <dbReference type="NCBI Taxonomy" id="2748378"/>
    <lineage>
        <taxon>Viruses</taxon>
        <taxon>Monodnaviria</taxon>
        <taxon>Shotokuvirae</taxon>
        <taxon>Cressdnaviricota</taxon>
    </lineage>
</organism>
<sequence>MSVARNWCFNLNNYTDADIQKLEVFPCSFIIYGKEVGASGTPHLQGFVSFDTLKSLKQVIPMMPGCHVEVAIAPDAAIEYCKKDGAYTERGSYATRKEKGKKEQERWAHALELAKQGKFEEIDPELYTRYRSTYQAVHAESRPEPETIQGEMEHQWLHGPAGCGKRSKAREENPSAYIKDLTKWWDNYDGQEVAIIDDVDKYDVKFARMLKLWCDRYPFQAEMKGKQMLIRPRKIVITSQYSPEEIWEDEKTQDAMKRRLNIVDMSDEMPKKRARCFSCVNCHEQDN</sequence>
<name>A0A890UV02_9VIRU</name>
<dbReference type="GO" id="GO:0004519">
    <property type="term" value="F:endonuclease activity"/>
    <property type="evidence" value="ECO:0007669"/>
    <property type="project" value="UniProtKB-KW"/>
</dbReference>
<comment type="catalytic activity">
    <reaction evidence="19">
        <text>ATP + H2O = ADP + phosphate + H(+)</text>
        <dbReference type="Rhea" id="RHEA:13065"/>
        <dbReference type="ChEBI" id="CHEBI:15377"/>
        <dbReference type="ChEBI" id="CHEBI:15378"/>
        <dbReference type="ChEBI" id="CHEBI:30616"/>
        <dbReference type="ChEBI" id="CHEBI:43474"/>
        <dbReference type="ChEBI" id="CHEBI:456216"/>
    </reaction>
</comment>
<evidence type="ECO:0000256" key="1">
    <source>
        <dbReference type="ARBA" id="ARBA00001936"/>
    </source>
</evidence>
<dbReference type="Gene3D" id="3.40.1310.20">
    <property type="match status" value="1"/>
</dbReference>
<accession>A0A890UV02</accession>
<protein>
    <recommendedName>
        <fullName evidence="4">Replication-associated protein</fullName>
    </recommendedName>
    <alternativeName>
        <fullName evidence="17">ATP-dependent helicase Rep</fullName>
    </alternativeName>
    <alternativeName>
        <fullName evidence="18">RepP</fullName>
    </alternativeName>
</protein>
<keyword evidence="5" id="KW-1048">Host nucleus</keyword>
<dbReference type="Gene3D" id="3.40.50.300">
    <property type="entry name" value="P-loop containing nucleotide triphosphate hydrolases"/>
    <property type="match status" value="1"/>
</dbReference>
<keyword evidence="16" id="KW-0511">Multifunctional enzyme</keyword>
<evidence type="ECO:0000256" key="18">
    <source>
        <dbReference type="ARBA" id="ARBA00032243"/>
    </source>
</evidence>
<dbReference type="GO" id="GO:0046872">
    <property type="term" value="F:metal ion binding"/>
    <property type="evidence" value="ECO:0007669"/>
    <property type="project" value="UniProtKB-KW"/>
</dbReference>
<evidence type="ECO:0000256" key="10">
    <source>
        <dbReference type="ARBA" id="ARBA00022723"/>
    </source>
</evidence>
<evidence type="ECO:0000256" key="4">
    <source>
        <dbReference type="ARBA" id="ARBA00014531"/>
    </source>
</evidence>
<evidence type="ECO:0000256" key="2">
    <source>
        <dbReference type="ARBA" id="ARBA00004147"/>
    </source>
</evidence>
<dbReference type="InterPro" id="IPR027417">
    <property type="entry name" value="P-loop_NTPase"/>
</dbReference>
<dbReference type="GO" id="GO:0003677">
    <property type="term" value="F:DNA binding"/>
    <property type="evidence" value="ECO:0007669"/>
    <property type="project" value="UniProtKB-KW"/>
</dbReference>
<evidence type="ECO:0000256" key="11">
    <source>
        <dbReference type="ARBA" id="ARBA00022741"/>
    </source>
</evidence>
<reference evidence="21" key="1">
    <citation type="submission" date="2020-11" db="EMBL/GenBank/DDBJ databases">
        <title>Viral genomes from river ports along the Yangtze River in China.</title>
        <authorList>
            <person name="Lu J."/>
            <person name="Shen Q."/>
            <person name="Yang S."/>
            <person name="Zhang W."/>
        </authorList>
    </citation>
    <scope>NUCLEOTIDE SEQUENCE</scope>
    <source>
        <strain evidence="21">3nj-CRESS-1</strain>
    </source>
</reference>
<evidence type="ECO:0000256" key="19">
    <source>
        <dbReference type="ARBA" id="ARBA00049360"/>
    </source>
</evidence>
<keyword evidence="10" id="KW-0479">Metal-binding</keyword>
<evidence type="ECO:0000256" key="6">
    <source>
        <dbReference type="ARBA" id="ARBA00022679"/>
    </source>
</evidence>
<keyword evidence="6" id="KW-0808">Transferase</keyword>
<evidence type="ECO:0000256" key="14">
    <source>
        <dbReference type="ARBA" id="ARBA00023124"/>
    </source>
</evidence>
<evidence type="ECO:0000256" key="3">
    <source>
        <dbReference type="ARBA" id="ARBA00008545"/>
    </source>
</evidence>
<dbReference type="GO" id="GO:0006260">
    <property type="term" value="P:DNA replication"/>
    <property type="evidence" value="ECO:0007669"/>
    <property type="project" value="UniProtKB-KW"/>
</dbReference>
<evidence type="ECO:0000256" key="7">
    <source>
        <dbReference type="ARBA" id="ARBA00022695"/>
    </source>
</evidence>
<keyword evidence="13" id="KW-0378">Hydrolase</keyword>
<keyword evidence="14" id="KW-0190">Covalent protein-DNA linkage</keyword>
<evidence type="ECO:0000259" key="20">
    <source>
        <dbReference type="PROSITE" id="PS52020"/>
    </source>
</evidence>
<comment type="cofactor">
    <cofactor evidence="1">
        <name>Mn(2+)</name>
        <dbReference type="ChEBI" id="CHEBI:29035"/>
    </cofactor>
</comment>
<comment type="similarity">
    <text evidence="3">Belongs to the nanoviruses/circoviruses replication-associated protein family.</text>
</comment>
<keyword evidence="7" id="KW-0548">Nucleotidyltransferase</keyword>
<keyword evidence="8" id="KW-0235">DNA replication</keyword>
<dbReference type="EMBL" id="MW347379">
    <property type="protein sequence ID" value="QRI44135.1"/>
    <property type="molecule type" value="Genomic_DNA"/>
</dbReference>
<dbReference type="GO" id="GO:0003724">
    <property type="term" value="F:RNA helicase activity"/>
    <property type="evidence" value="ECO:0007669"/>
    <property type="project" value="InterPro"/>
</dbReference>
<evidence type="ECO:0000256" key="8">
    <source>
        <dbReference type="ARBA" id="ARBA00022705"/>
    </source>
</evidence>
<dbReference type="InterPro" id="IPR000605">
    <property type="entry name" value="Helicase_SF3_ssDNA/RNA_vir"/>
</dbReference>
<dbReference type="Pfam" id="PF00910">
    <property type="entry name" value="RNA_helicase"/>
    <property type="match status" value="1"/>
</dbReference>
<comment type="subcellular location">
    <subcellularLocation>
        <location evidence="2">Host nucleus</location>
    </subcellularLocation>
</comment>
<feature type="domain" description="CRESS-DNA virus Rep endonuclease" evidence="20">
    <location>
        <begin position="1"/>
        <end position="93"/>
    </location>
</feature>